<dbReference type="NCBIfam" id="NF004051">
    <property type="entry name" value="PRK05571.1"/>
    <property type="match status" value="1"/>
</dbReference>
<evidence type="ECO:0000313" key="3">
    <source>
        <dbReference type="EMBL" id="MBB2150422.1"/>
    </source>
</evidence>
<dbReference type="PANTHER" id="PTHR43732">
    <property type="entry name" value="RIBOSE 5-PHOSPHATE ISOMERASE-RELATED"/>
    <property type="match status" value="1"/>
</dbReference>
<dbReference type="SUPFAM" id="SSF89623">
    <property type="entry name" value="Ribose/Galactose isomerase RpiB/AlsB"/>
    <property type="match status" value="1"/>
</dbReference>
<protein>
    <submittedName>
        <fullName evidence="3">Ribose 5-phosphate isomerase B</fullName>
        <ecNumber evidence="3">5.3.1.6</ecNumber>
    </submittedName>
</protein>
<dbReference type="PANTHER" id="PTHR43732:SF1">
    <property type="entry name" value="RIBOSE 5-PHOSPHATE ISOMERASE"/>
    <property type="match status" value="1"/>
</dbReference>
<dbReference type="PIRSF" id="PIRSF005384">
    <property type="entry name" value="RpiB_LacA_B"/>
    <property type="match status" value="1"/>
</dbReference>
<dbReference type="NCBIfam" id="TIGR01120">
    <property type="entry name" value="rpiB"/>
    <property type="match status" value="1"/>
</dbReference>
<proteinExistence type="inferred from homology"/>
<evidence type="ECO:0000313" key="4">
    <source>
        <dbReference type="Proteomes" id="UP000636110"/>
    </source>
</evidence>
<dbReference type="InterPro" id="IPR004785">
    <property type="entry name" value="RpiB"/>
</dbReference>
<dbReference type="NCBIfam" id="TIGR00689">
    <property type="entry name" value="rpiB_lacA_lacB"/>
    <property type="match status" value="1"/>
</dbReference>
<reference evidence="3 4" key="1">
    <citation type="submission" date="2019-11" db="EMBL/GenBank/DDBJ databases">
        <title>Description of Pedobacter sp. LMG 31462T.</title>
        <authorList>
            <person name="Carlier A."/>
            <person name="Qi S."/>
            <person name="Vandamme P."/>
        </authorList>
    </citation>
    <scope>NUCLEOTIDE SEQUENCE [LARGE SCALE GENOMIC DNA]</scope>
    <source>
        <strain evidence="3 4">LMG 31462</strain>
    </source>
</reference>
<comment type="similarity">
    <text evidence="1">Belongs to the LacAB/RpiB family.</text>
</comment>
<dbReference type="Gene3D" id="3.40.1400.10">
    <property type="entry name" value="Sugar-phosphate isomerase, RpiB/LacA/LacB"/>
    <property type="match status" value="1"/>
</dbReference>
<accession>A0ABR6EYR1</accession>
<keyword evidence="2 3" id="KW-0413">Isomerase</keyword>
<sequence>MRVILGADHAGFPYKTILASMLKEAGYEVLDLGTHTVTPSDYPDYAAAVAEAIINKEGERGILICGSAVGVSIAANKFKGIRAGVCHDTYSAHQSVEHDDVNILCLGARVIGLELAKDIVYTFLKAEFSGEERHVKRLEKISAIEAGWGSK</sequence>
<evidence type="ECO:0000256" key="2">
    <source>
        <dbReference type="ARBA" id="ARBA00023235"/>
    </source>
</evidence>
<name>A0ABR6EYR1_9SPHI</name>
<evidence type="ECO:0000256" key="1">
    <source>
        <dbReference type="ARBA" id="ARBA00008754"/>
    </source>
</evidence>
<dbReference type="Pfam" id="PF02502">
    <property type="entry name" value="LacAB_rpiB"/>
    <property type="match status" value="1"/>
</dbReference>
<organism evidence="3 4">
    <name type="scientific">Pedobacter gandavensis</name>
    <dbReference type="NCBI Taxonomy" id="2679963"/>
    <lineage>
        <taxon>Bacteria</taxon>
        <taxon>Pseudomonadati</taxon>
        <taxon>Bacteroidota</taxon>
        <taxon>Sphingobacteriia</taxon>
        <taxon>Sphingobacteriales</taxon>
        <taxon>Sphingobacteriaceae</taxon>
        <taxon>Pedobacter</taxon>
    </lineage>
</organism>
<gene>
    <name evidence="3" type="primary">rpiB</name>
    <name evidence="3" type="ORF">GM920_16105</name>
</gene>
<keyword evidence="4" id="KW-1185">Reference proteome</keyword>
<dbReference type="InterPro" id="IPR051812">
    <property type="entry name" value="SPI_LacAB/RpiB"/>
</dbReference>
<dbReference type="InterPro" id="IPR036569">
    <property type="entry name" value="RpiB_LacA_LacB_sf"/>
</dbReference>
<dbReference type="EMBL" id="WNXC01000006">
    <property type="protein sequence ID" value="MBB2150422.1"/>
    <property type="molecule type" value="Genomic_DNA"/>
</dbReference>
<dbReference type="GO" id="GO:0004751">
    <property type="term" value="F:ribose-5-phosphate isomerase activity"/>
    <property type="evidence" value="ECO:0007669"/>
    <property type="project" value="UniProtKB-EC"/>
</dbReference>
<comment type="caution">
    <text evidence="3">The sequence shown here is derived from an EMBL/GenBank/DDBJ whole genome shotgun (WGS) entry which is preliminary data.</text>
</comment>
<dbReference type="EC" id="5.3.1.6" evidence="3"/>
<dbReference type="RefSeq" id="WP_182959381.1">
    <property type="nucleotide sequence ID" value="NZ_WNXC01000006.1"/>
</dbReference>
<dbReference type="Proteomes" id="UP000636110">
    <property type="component" value="Unassembled WGS sequence"/>
</dbReference>
<dbReference type="InterPro" id="IPR003500">
    <property type="entry name" value="RpiB_LacA_LacB"/>
</dbReference>